<feature type="binding site" evidence="16">
    <location>
        <position position="870"/>
    </location>
    <ligand>
        <name>ATP</name>
        <dbReference type="ChEBI" id="CHEBI:30616"/>
    </ligand>
</feature>
<accession>A0A8W7K7Y3</accession>
<dbReference type="InterPro" id="IPR036179">
    <property type="entry name" value="Ig-like_dom_sf"/>
</dbReference>
<evidence type="ECO:0000256" key="7">
    <source>
        <dbReference type="ARBA" id="ARBA00022989"/>
    </source>
</evidence>
<comment type="subcellular location">
    <subcellularLocation>
        <location evidence="1">Membrane</location>
        <topology evidence="1">Single-pass membrane protein</topology>
    </subcellularLocation>
</comment>
<dbReference type="InterPro" id="IPR007110">
    <property type="entry name" value="Ig-like_dom"/>
</dbReference>
<evidence type="ECO:0000256" key="9">
    <source>
        <dbReference type="ARBA" id="ARBA00023137"/>
    </source>
</evidence>
<organism evidence="24 25">
    <name type="scientific">Anopheles albimanus</name>
    <name type="common">New world malaria mosquito</name>
    <dbReference type="NCBI Taxonomy" id="7167"/>
    <lineage>
        <taxon>Eukaryota</taxon>
        <taxon>Metazoa</taxon>
        <taxon>Ecdysozoa</taxon>
        <taxon>Arthropoda</taxon>
        <taxon>Hexapoda</taxon>
        <taxon>Insecta</taxon>
        <taxon>Pterygota</taxon>
        <taxon>Neoptera</taxon>
        <taxon>Endopterygota</taxon>
        <taxon>Diptera</taxon>
        <taxon>Nematocera</taxon>
        <taxon>Culicoidea</taxon>
        <taxon>Culicidae</taxon>
        <taxon>Anophelinae</taxon>
        <taxon>Anopheles</taxon>
    </lineage>
</organism>
<evidence type="ECO:0000256" key="16">
    <source>
        <dbReference type="PIRSR" id="PIRSR000615-2"/>
    </source>
</evidence>
<dbReference type="InterPro" id="IPR003599">
    <property type="entry name" value="Ig_sub"/>
</dbReference>
<feature type="domain" description="Protein kinase" evidence="22">
    <location>
        <begin position="702"/>
        <end position="1000"/>
    </location>
</feature>
<keyword evidence="4 16" id="KW-0547">Nucleotide-binding</keyword>
<evidence type="ECO:0000259" key="22">
    <source>
        <dbReference type="PROSITE" id="PS50011"/>
    </source>
</evidence>
<evidence type="ECO:0000256" key="4">
    <source>
        <dbReference type="ARBA" id="ARBA00022741"/>
    </source>
</evidence>
<evidence type="ECO:0000313" key="24">
    <source>
        <dbReference type="EnsemblMetazoa" id="AALB016206-PA"/>
    </source>
</evidence>
<dbReference type="PROSITE" id="PS50011">
    <property type="entry name" value="PROTEIN_KINASE_DOM"/>
    <property type="match status" value="1"/>
</dbReference>
<evidence type="ECO:0008006" key="26">
    <source>
        <dbReference type="Google" id="ProtNLM"/>
    </source>
</evidence>
<keyword evidence="25" id="KW-1185">Reference proteome</keyword>
<keyword evidence="5" id="KW-0418">Kinase</keyword>
<dbReference type="CDD" id="cd00192">
    <property type="entry name" value="PTKc"/>
    <property type="match status" value="1"/>
</dbReference>
<evidence type="ECO:0000256" key="2">
    <source>
        <dbReference type="ARBA" id="ARBA00022679"/>
    </source>
</evidence>
<evidence type="ECO:0000256" key="1">
    <source>
        <dbReference type="ARBA" id="ARBA00004167"/>
    </source>
</evidence>
<dbReference type="SUPFAM" id="SSF48726">
    <property type="entry name" value="Immunoglobulin"/>
    <property type="match status" value="1"/>
</dbReference>
<feature type="chain" id="PRO_5036494335" description="Receptor protein-tyrosine kinase" evidence="21">
    <location>
        <begin position="29"/>
        <end position="1063"/>
    </location>
</feature>
<feature type="binding site" evidence="17">
    <location>
        <position position="871"/>
    </location>
    <ligand>
        <name>Mg(2+)</name>
        <dbReference type="ChEBI" id="CHEBI:18420"/>
    </ligand>
</feature>
<dbReference type="GO" id="GO:0030154">
    <property type="term" value="P:cell differentiation"/>
    <property type="evidence" value="ECO:0007669"/>
    <property type="project" value="UniProtKB-ARBA"/>
</dbReference>
<dbReference type="Gene3D" id="1.10.510.10">
    <property type="entry name" value="Transferase(Phosphotransferase) domain 1"/>
    <property type="match status" value="1"/>
</dbReference>
<name>A0A8W7K7Y3_ANOAL</name>
<dbReference type="GO" id="GO:0007399">
    <property type="term" value="P:nervous system development"/>
    <property type="evidence" value="ECO:0007669"/>
    <property type="project" value="UniProtKB-ARBA"/>
</dbReference>
<keyword evidence="2" id="KW-0808">Transferase</keyword>
<feature type="binding site" evidence="16">
    <location>
        <position position="736"/>
    </location>
    <ligand>
        <name>ATP</name>
        <dbReference type="ChEBI" id="CHEBI:30616"/>
    </ligand>
</feature>
<evidence type="ECO:0000256" key="15">
    <source>
        <dbReference type="PIRSR" id="PIRSR000615-1"/>
    </source>
</evidence>
<dbReference type="FunFam" id="1.10.510.10:FF:000554">
    <property type="entry name" value="Predicted protein"/>
    <property type="match status" value="1"/>
</dbReference>
<feature type="site" description="Important for interaction with phosphotyrosine-binding proteins" evidence="18">
    <location>
        <position position="1010"/>
    </location>
</feature>
<dbReference type="Gene3D" id="3.30.200.20">
    <property type="entry name" value="Phosphorylase Kinase, domain 1"/>
    <property type="match status" value="1"/>
</dbReference>
<evidence type="ECO:0000256" key="17">
    <source>
        <dbReference type="PIRSR" id="PIRSR000615-3"/>
    </source>
</evidence>
<dbReference type="GO" id="GO:0046872">
    <property type="term" value="F:metal ion binding"/>
    <property type="evidence" value="ECO:0007669"/>
    <property type="project" value="UniProtKB-KW"/>
</dbReference>
<keyword evidence="17" id="KW-0479">Metal-binding</keyword>
<dbReference type="PROSITE" id="PS50835">
    <property type="entry name" value="IG_LIKE"/>
    <property type="match status" value="2"/>
</dbReference>
<dbReference type="Gene3D" id="2.60.40.10">
    <property type="entry name" value="Immunoglobulins"/>
    <property type="match status" value="6"/>
</dbReference>
<feature type="transmembrane region" description="Helical" evidence="20">
    <location>
        <begin position="627"/>
        <end position="650"/>
    </location>
</feature>
<dbReference type="InterPro" id="IPR011009">
    <property type="entry name" value="Kinase-like_dom_sf"/>
</dbReference>
<feature type="active site" description="Proton acceptor" evidence="15">
    <location>
        <position position="866"/>
    </location>
</feature>
<evidence type="ECO:0000256" key="13">
    <source>
        <dbReference type="ARBA" id="ARBA00023319"/>
    </source>
</evidence>
<dbReference type="SMART" id="SM00409">
    <property type="entry name" value="IG"/>
    <property type="match status" value="3"/>
</dbReference>
<dbReference type="PRINTS" id="PR00109">
    <property type="entry name" value="TYRKINASE"/>
</dbReference>
<evidence type="ECO:0000256" key="20">
    <source>
        <dbReference type="SAM" id="Phobius"/>
    </source>
</evidence>
<dbReference type="PROSITE" id="PS00107">
    <property type="entry name" value="PROTEIN_KINASE_ATP"/>
    <property type="match status" value="1"/>
</dbReference>
<feature type="binding site" evidence="17">
    <location>
        <position position="676"/>
    </location>
    <ligand>
        <name>Mg(2+)</name>
        <dbReference type="ChEBI" id="CHEBI:18420"/>
    </ligand>
</feature>
<evidence type="ECO:0000256" key="19">
    <source>
        <dbReference type="PROSITE-ProRule" id="PRU10141"/>
    </source>
</evidence>
<keyword evidence="6 16" id="KW-0067">ATP-binding</keyword>
<dbReference type="InterPro" id="IPR008266">
    <property type="entry name" value="Tyr_kinase_AS"/>
</dbReference>
<feature type="binding site" evidence="16">
    <location>
        <begin position="709"/>
        <end position="716"/>
    </location>
    <ligand>
        <name>ATP</name>
        <dbReference type="ChEBI" id="CHEBI:30616"/>
    </ligand>
</feature>
<evidence type="ECO:0000256" key="6">
    <source>
        <dbReference type="ARBA" id="ARBA00022840"/>
    </source>
</evidence>
<evidence type="ECO:0000256" key="8">
    <source>
        <dbReference type="ARBA" id="ARBA00023136"/>
    </source>
</evidence>
<feature type="binding site" evidence="17">
    <location>
        <position position="884"/>
    </location>
    <ligand>
        <name>Mg(2+)</name>
        <dbReference type="ChEBI" id="CHEBI:18420"/>
    </ligand>
</feature>
<evidence type="ECO:0000256" key="11">
    <source>
        <dbReference type="ARBA" id="ARBA00023170"/>
    </source>
</evidence>
<keyword evidence="11" id="KW-0675">Receptor</keyword>
<dbReference type="GO" id="GO:0043235">
    <property type="term" value="C:receptor complex"/>
    <property type="evidence" value="ECO:0007669"/>
    <property type="project" value="TreeGrafter"/>
</dbReference>
<keyword evidence="8 20" id="KW-0472">Membrane</keyword>
<evidence type="ECO:0000256" key="3">
    <source>
        <dbReference type="ARBA" id="ARBA00022692"/>
    </source>
</evidence>
<evidence type="ECO:0000256" key="5">
    <source>
        <dbReference type="ARBA" id="ARBA00022777"/>
    </source>
</evidence>
<dbReference type="GO" id="GO:0005886">
    <property type="term" value="C:plasma membrane"/>
    <property type="evidence" value="ECO:0007669"/>
    <property type="project" value="TreeGrafter"/>
</dbReference>
<dbReference type="InterPro" id="IPR050122">
    <property type="entry name" value="RTK"/>
</dbReference>
<feature type="domain" description="Ig-like" evidence="23">
    <location>
        <begin position="233"/>
        <end position="320"/>
    </location>
</feature>
<keyword evidence="12" id="KW-0325">Glycoprotein</keyword>
<keyword evidence="17" id="KW-0460">Magnesium</keyword>
<dbReference type="GO" id="GO:0007169">
    <property type="term" value="P:cell surface receptor protein tyrosine kinase signaling pathway"/>
    <property type="evidence" value="ECO:0007669"/>
    <property type="project" value="TreeGrafter"/>
</dbReference>
<evidence type="ECO:0000259" key="23">
    <source>
        <dbReference type="PROSITE" id="PS50835"/>
    </source>
</evidence>
<dbReference type="InterPro" id="IPR013783">
    <property type="entry name" value="Ig-like_fold"/>
</dbReference>
<feature type="binding site" evidence="19">
    <location>
        <position position="740"/>
    </location>
    <ligand>
        <name>ATP</name>
        <dbReference type="ChEBI" id="CHEBI:30616"/>
    </ligand>
</feature>
<evidence type="ECO:0000313" key="25">
    <source>
        <dbReference type="Proteomes" id="UP000069272"/>
    </source>
</evidence>
<evidence type="ECO:0000256" key="12">
    <source>
        <dbReference type="ARBA" id="ARBA00023180"/>
    </source>
</evidence>
<reference evidence="24" key="2">
    <citation type="submission" date="2022-08" db="UniProtKB">
        <authorList>
            <consortium name="EnsemblMetazoa"/>
        </authorList>
    </citation>
    <scope>IDENTIFICATION</scope>
    <source>
        <strain evidence="24">STECLA/ALBI9_A</strain>
    </source>
</reference>
<keyword evidence="13" id="KW-0393">Immunoglobulin domain</keyword>
<evidence type="ECO:0000256" key="10">
    <source>
        <dbReference type="ARBA" id="ARBA00023157"/>
    </source>
</evidence>
<dbReference type="FunFam" id="3.30.200.20:FF:000586">
    <property type="entry name" value="Receptor protein-tyrosine kinase"/>
    <property type="match status" value="1"/>
</dbReference>
<keyword evidence="21" id="KW-0732">Signal</keyword>
<protein>
    <recommendedName>
        <fullName evidence="26">Receptor protein-tyrosine kinase</fullName>
    </recommendedName>
</protein>
<dbReference type="Proteomes" id="UP000069272">
    <property type="component" value="Chromosome 2L"/>
</dbReference>
<dbReference type="PIRSF" id="PIRSF000615">
    <property type="entry name" value="TyrPK_CSF1-R"/>
    <property type="match status" value="1"/>
</dbReference>
<keyword evidence="10" id="KW-1015">Disulfide bond</keyword>
<dbReference type="InterPro" id="IPR000719">
    <property type="entry name" value="Prot_kinase_dom"/>
</dbReference>
<sequence>MNSLTVCPFLYVASCLFVAKQVQLVCNAQRTDEKDNPHIEYTKAYVEIPYKGSFNVSCTSNQPIIWVAPELVHDDIRYAEYTRNDPEKFYGAILALEDASARDVGRYYCVHDKDKEHLKTAYMEGHFASIYVFVRDINTEIVPVLKNSLEIEQYDDFIVPCKPSYPNVELKLCNPLDGFCLTECDPEKGFTVKANTFSVKILQFICTTESHSEVFTAGFISDDYAGSSEFDVPQINYENQSVLLLHGDNLNVTCVSNIPVKWKFFHDEYFDDEYFDDYDFDWNYTDVKSIAYVTNDHFRKYGAILKIAEASTSDVGRYYCIHQQAYDRDEAVLKTVFASIYVHTGEKYMWPMHIPGNTFEIERYDDFIVPCRPSHPDMKVQLCNPLDGSCLTEYNPEKGFVVTAQSFNVKILQFTCKSNFDVTVELTARFKLELRYEDNWNVSCVSNKPTRWIRHDPGYDWNSEDLESTEYATNEPDKMYGAIFTITEASASDVGRYYCIQKDSESNLKDHFIEMNQTGAIVSIYVYVNDPFQTIVPYLYERLMINREDHAIIPCKGSHPDMEVKLCNIDSDNCFSPYDPQIGFTVHAGSFSTKYIILNCSSTTNSKTIMVAVNGRFENEQQLQFDYLLYFGVPVLVILLLMCLLISVLYSKKIKEVKTLKAENLKAMLQGDLKSYSPTMPINEQADRLPYNMKYELPREKISLQEQLGEGAFGIVMKGIAMGIVANETQTRVAVKMVKKKYDIEALQALVAELKMMIHLGQHLNVVNLLGAVTENIVNRELMVIVEYCPFGNLLNFLRNNRDRFIDEINQQTHDGIGIRLSTSYNSRTESSDCNKSISTTDLISWAFQIATGMDYLASRKVLHGDLAARNVLLSNNNVVKICDFGLSRSLYNGGNYKKNIKCPLPVRWLALECFSDGLFSTYSDVWAYGILLWELFSLGMVPYSGVELNSDFYKMLRDGFRMECPPFSDQDIYEIMMSCWNVRPDLRPSFKELRSHFSTMLLQETQDYYLALNEPYLAMNAIRIDPWDKEYASYSGSPESLVALVPANAGEYMEMTSLGETT</sequence>
<dbReference type="PANTHER" id="PTHR24416:SF600">
    <property type="entry name" value="PDGF- AND VEGF-RECEPTOR RELATED, ISOFORM J"/>
    <property type="match status" value="1"/>
</dbReference>
<keyword evidence="9" id="KW-0829">Tyrosine-protein kinase</keyword>
<reference evidence="24 25" key="1">
    <citation type="journal article" date="2017" name="G3 (Bethesda)">
        <title>The Physical Genome Mapping of Anopheles albimanus Corrected Scaffold Misassemblies and Identified Interarm Rearrangements in Genus Anopheles.</title>
        <authorList>
            <person name="Artemov G.N."/>
            <person name="Peery A.N."/>
            <person name="Jiang X."/>
            <person name="Tu Z."/>
            <person name="Stegniy V.N."/>
            <person name="Sharakhova M.V."/>
            <person name="Sharakhov I.V."/>
        </authorList>
    </citation>
    <scope>NUCLEOTIDE SEQUENCE [LARGE SCALE GENOMIC DNA]</scope>
    <source>
        <strain evidence="24 25">ALBI9_A</strain>
    </source>
</reference>
<dbReference type="InterPro" id="IPR001245">
    <property type="entry name" value="Ser-Thr/Tyr_kinase_cat_dom"/>
</dbReference>
<keyword evidence="3 20" id="KW-0812">Transmembrane</keyword>
<feature type="domain" description="Ig-like" evidence="23">
    <location>
        <begin position="442"/>
        <end position="509"/>
    </location>
</feature>
<dbReference type="GO" id="GO:0005524">
    <property type="term" value="F:ATP binding"/>
    <property type="evidence" value="ECO:0007669"/>
    <property type="project" value="UniProtKB-UniRule"/>
</dbReference>
<dbReference type="PANTHER" id="PTHR24416">
    <property type="entry name" value="TYROSINE-PROTEIN KINASE RECEPTOR"/>
    <property type="match status" value="1"/>
</dbReference>
<comment type="catalytic activity">
    <reaction evidence="14">
        <text>L-tyrosyl-[protein] + ATP = O-phospho-L-tyrosyl-[protein] + ADP + H(+)</text>
        <dbReference type="Rhea" id="RHEA:10596"/>
        <dbReference type="Rhea" id="RHEA-COMP:10136"/>
        <dbReference type="Rhea" id="RHEA-COMP:20101"/>
        <dbReference type="ChEBI" id="CHEBI:15378"/>
        <dbReference type="ChEBI" id="CHEBI:30616"/>
        <dbReference type="ChEBI" id="CHEBI:46858"/>
        <dbReference type="ChEBI" id="CHEBI:61978"/>
        <dbReference type="ChEBI" id="CHEBI:456216"/>
        <dbReference type="EC" id="2.7.10.1"/>
    </reaction>
</comment>
<dbReference type="SUPFAM" id="SSF56112">
    <property type="entry name" value="Protein kinase-like (PK-like)"/>
    <property type="match status" value="1"/>
</dbReference>
<dbReference type="Pfam" id="PF07714">
    <property type="entry name" value="PK_Tyr_Ser-Thr"/>
    <property type="match status" value="1"/>
</dbReference>
<dbReference type="AlphaFoldDB" id="A0A8W7K7Y3"/>
<evidence type="ECO:0000256" key="14">
    <source>
        <dbReference type="ARBA" id="ARBA00051243"/>
    </source>
</evidence>
<proteinExistence type="predicted"/>
<dbReference type="GO" id="GO:0004714">
    <property type="term" value="F:transmembrane receptor protein tyrosine kinase activity"/>
    <property type="evidence" value="ECO:0007669"/>
    <property type="project" value="UniProtKB-EC"/>
</dbReference>
<dbReference type="PROSITE" id="PS00109">
    <property type="entry name" value="PROTEIN_KINASE_TYR"/>
    <property type="match status" value="1"/>
</dbReference>
<evidence type="ECO:0000256" key="21">
    <source>
        <dbReference type="SAM" id="SignalP"/>
    </source>
</evidence>
<keyword evidence="7 20" id="KW-1133">Transmembrane helix</keyword>
<evidence type="ECO:0000256" key="18">
    <source>
        <dbReference type="PIRSR" id="PIRSR000615-4"/>
    </source>
</evidence>
<feature type="signal peptide" evidence="21">
    <location>
        <begin position="1"/>
        <end position="28"/>
    </location>
</feature>
<dbReference type="EnsemblMetazoa" id="AALB016206-RA">
    <property type="protein sequence ID" value="AALB016206-PA"/>
    <property type="gene ID" value="AALB016206"/>
</dbReference>
<dbReference type="InterPro" id="IPR017441">
    <property type="entry name" value="Protein_kinase_ATP_BS"/>
</dbReference>